<keyword evidence="2" id="KW-1185">Reference proteome</keyword>
<dbReference type="AlphaFoldDB" id="A0A6A6U2D6"/>
<proteinExistence type="predicted"/>
<protein>
    <submittedName>
        <fullName evidence="1">Uncharacterized protein</fullName>
    </submittedName>
</protein>
<dbReference type="Proteomes" id="UP000799302">
    <property type="component" value="Unassembled WGS sequence"/>
</dbReference>
<dbReference type="OrthoDB" id="5343383at2759"/>
<name>A0A6A6U2D6_9PEZI</name>
<dbReference type="EMBL" id="MU004239">
    <property type="protein sequence ID" value="KAF2666455.1"/>
    <property type="molecule type" value="Genomic_DNA"/>
</dbReference>
<accession>A0A6A6U2D6</accession>
<evidence type="ECO:0000313" key="1">
    <source>
        <dbReference type="EMBL" id="KAF2666455.1"/>
    </source>
</evidence>
<sequence length="274" mass="31871">MPPMGEVVYSQDATIAVIRDYYDFLTKLYLHVEEIIQPPEEGWPSITPESLKSLGKTENVVSLLQHLPYIREHDECGNKADGTPWTYFADWQHEAQMLAHDSTFAERPIIVFELSPPIDVPSHVISLTIGGRNRWRFLLDTELGVIYWIGCPEELKHDSRHKKVKNEAKELDWRAGAGIWAITEFFDLLKDQYIKLNFWPYDSQYVYDIWGHHKDGVASLVRDIYSDHEWPDLTQYRKEECLEALGAALEEHFPLQYGLRDEGDPLNHWGMNSV</sequence>
<reference evidence="1" key="1">
    <citation type="journal article" date="2020" name="Stud. Mycol.">
        <title>101 Dothideomycetes genomes: a test case for predicting lifestyles and emergence of pathogens.</title>
        <authorList>
            <person name="Haridas S."/>
            <person name="Albert R."/>
            <person name="Binder M."/>
            <person name="Bloem J."/>
            <person name="Labutti K."/>
            <person name="Salamov A."/>
            <person name="Andreopoulos B."/>
            <person name="Baker S."/>
            <person name="Barry K."/>
            <person name="Bills G."/>
            <person name="Bluhm B."/>
            <person name="Cannon C."/>
            <person name="Castanera R."/>
            <person name="Culley D."/>
            <person name="Daum C."/>
            <person name="Ezra D."/>
            <person name="Gonzalez J."/>
            <person name="Henrissat B."/>
            <person name="Kuo A."/>
            <person name="Liang C."/>
            <person name="Lipzen A."/>
            <person name="Lutzoni F."/>
            <person name="Magnuson J."/>
            <person name="Mondo S."/>
            <person name="Nolan M."/>
            <person name="Ohm R."/>
            <person name="Pangilinan J."/>
            <person name="Park H.-J."/>
            <person name="Ramirez L."/>
            <person name="Alfaro M."/>
            <person name="Sun H."/>
            <person name="Tritt A."/>
            <person name="Yoshinaga Y."/>
            <person name="Zwiers L.-H."/>
            <person name="Turgeon B."/>
            <person name="Goodwin S."/>
            <person name="Spatafora J."/>
            <person name="Crous P."/>
            <person name="Grigoriev I."/>
        </authorList>
    </citation>
    <scope>NUCLEOTIDE SEQUENCE</scope>
    <source>
        <strain evidence="1">CBS 115976</strain>
    </source>
</reference>
<gene>
    <name evidence="1" type="ORF">BT63DRAFT_59305</name>
</gene>
<evidence type="ECO:0000313" key="2">
    <source>
        <dbReference type="Proteomes" id="UP000799302"/>
    </source>
</evidence>
<organism evidence="1 2">
    <name type="scientific">Microthyrium microscopicum</name>
    <dbReference type="NCBI Taxonomy" id="703497"/>
    <lineage>
        <taxon>Eukaryota</taxon>
        <taxon>Fungi</taxon>
        <taxon>Dikarya</taxon>
        <taxon>Ascomycota</taxon>
        <taxon>Pezizomycotina</taxon>
        <taxon>Dothideomycetes</taxon>
        <taxon>Dothideomycetes incertae sedis</taxon>
        <taxon>Microthyriales</taxon>
        <taxon>Microthyriaceae</taxon>
        <taxon>Microthyrium</taxon>
    </lineage>
</organism>